<dbReference type="NCBIfam" id="NF045987">
    <property type="entry name" value="SPE_1075_fam"/>
    <property type="match status" value="1"/>
</dbReference>
<protein>
    <recommendedName>
        <fullName evidence="4">Transmembrane protein</fullName>
    </recommendedName>
</protein>
<dbReference type="Pfam" id="PF19700">
    <property type="entry name" value="DUF6198"/>
    <property type="match status" value="1"/>
</dbReference>
<keyword evidence="1" id="KW-0472">Membrane</keyword>
<dbReference type="STRING" id="838561.P344_03850"/>
<keyword evidence="1" id="KW-0812">Transmembrane</keyword>
<feature type="transmembrane region" description="Helical" evidence="1">
    <location>
        <begin position="203"/>
        <end position="226"/>
    </location>
</feature>
<feature type="transmembrane region" description="Helical" evidence="1">
    <location>
        <begin position="74"/>
        <end position="97"/>
    </location>
</feature>
<evidence type="ECO:0000256" key="1">
    <source>
        <dbReference type="SAM" id="Phobius"/>
    </source>
</evidence>
<feature type="transmembrane region" description="Helical" evidence="1">
    <location>
        <begin position="169"/>
        <end position="191"/>
    </location>
</feature>
<dbReference type="KEGG" id="smia:P344_03850"/>
<keyword evidence="1" id="KW-1133">Transmembrane helix</keyword>
<name>W0GR12_9MOLU</name>
<dbReference type="AlphaFoldDB" id="W0GR12"/>
<keyword evidence="3" id="KW-1185">Reference proteome</keyword>
<dbReference type="HOGENOM" id="CLU_062024_0_0_14"/>
<dbReference type="RefSeq" id="WP_236681343.1">
    <property type="nucleotide sequence ID" value="NZ_CP002082.1"/>
</dbReference>
<evidence type="ECO:0008006" key="4">
    <source>
        <dbReference type="Google" id="ProtNLM"/>
    </source>
</evidence>
<proteinExistence type="predicted"/>
<sequence>MDLNLGVVNEDLLVFSLAANIWVKGGSNIAEYYSISLLIIYSCFWLVVVLFKTIKIFQFKKQKILTLNIIFDEIIKIILDLIPVFLWPLAVELNIWIVNPDWNIKPIDPTNMTGNEAIWNEWVRSWILWASYLNFCLGLGIIVATKMMPGPYNGLSSELSQITQLPYPACRIIVDSMLIVLGVGLLFLGNYPLQDRLNHLYSWISYATMLMAFFSGPVIALILTFFNNYIRLELLDIDKKLYQKLRREVLHEFKMMNANNNKKQKIKWRILQDEIFDKYNALIKDNFLSENRDAKIIDLPIK</sequence>
<dbReference type="PATRIC" id="fig|838561.3.peg.743"/>
<dbReference type="EMBL" id="CP006720">
    <property type="protein sequence ID" value="AHI58108.1"/>
    <property type="molecule type" value="Genomic_DNA"/>
</dbReference>
<feature type="transmembrane region" description="Helical" evidence="1">
    <location>
        <begin position="126"/>
        <end position="148"/>
    </location>
</feature>
<dbReference type="InterPro" id="IPR038750">
    <property type="entry name" value="YczE/YyaS-like"/>
</dbReference>
<feature type="transmembrane region" description="Helical" evidence="1">
    <location>
        <begin position="32"/>
        <end position="54"/>
    </location>
</feature>
<gene>
    <name evidence="2" type="ORF">P344_03850</name>
</gene>
<evidence type="ECO:0000313" key="3">
    <source>
        <dbReference type="Proteomes" id="UP000019260"/>
    </source>
</evidence>
<accession>W0GR12</accession>
<organism evidence="2 3">
    <name type="scientific">Spiroplasma mirum ATCC 29335</name>
    <dbReference type="NCBI Taxonomy" id="838561"/>
    <lineage>
        <taxon>Bacteria</taxon>
        <taxon>Bacillati</taxon>
        <taxon>Mycoplasmatota</taxon>
        <taxon>Mollicutes</taxon>
        <taxon>Entomoplasmatales</taxon>
        <taxon>Spiroplasmataceae</taxon>
        <taxon>Spiroplasma</taxon>
    </lineage>
</organism>
<reference evidence="2 3" key="1">
    <citation type="submission" date="2013-09" db="EMBL/GenBank/DDBJ databases">
        <title>Complete genome sequence of Spiroplasma mirum suckling mouse cataract agent.</title>
        <authorList>
            <person name="Landry C.A."/>
            <person name="Bastian F.O."/>
            <person name="Thune R.L."/>
        </authorList>
    </citation>
    <scope>NUCLEOTIDE SEQUENCE [LARGE SCALE GENOMIC DNA]</scope>
    <source>
        <strain evidence="2 3">SMCA</strain>
    </source>
</reference>
<dbReference type="KEGG" id="smir:SMM_0652"/>
<evidence type="ECO:0000313" key="2">
    <source>
        <dbReference type="EMBL" id="AHI58108.1"/>
    </source>
</evidence>
<dbReference type="Proteomes" id="UP000019260">
    <property type="component" value="Chromosome"/>
</dbReference>